<feature type="domain" description="Hen1-like N-terminal" evidence="15">
    <location>
        <begin position="3"/>
        <end position="223"/>
    </location>
</feature>
<evidence type="ECO:0000256" key="4">
    <source>
        <dbReference type="ARBA" id="ARBA00022603"/>
    </source>
</evidence>
<evidence type="ECO:0000256" key="3">
    <source>
        <dbReference type="ARBA" id="ARBA00021330"/>
    </source>
</evidence>
<dbReference type="PANTHER" id="PTHR21404:SF3">
    <property type="entry name" value="SMALL RNA 2'-O-METHYLTRANSFERASE"/>
    <property type="match status" value="1"/>
</dbReference>
<keyword evidence="13" id="KW-1133">Transmembrane helix</keyword>
<evidence type="ECO:0000256" key="7">
    <source>
        <dbReference type="ARBA" id="ARBA00022723"/>
    </source>
</evidence>
<evidence type="ECO:0000256" key="1">
    <source>
        <dbReference type="ARBA" id="ARBA00001946"/>
    </source>
</evidence>
<evidence type="ECO:0000256" key="9">
    <source>
        <dbReference type="ARBA" id="ARBA00022884"/>
    </source>
</evidence>
<dbReference type="Pfam" id="PF13649">
    <property type="entry name" value="Methyltransf_25"/>
    <property type="match status" value="1"/>
</dbReference>
<feature type="domain" description="Methyltransferase" evidence="14">
    <location>
        <begin position="252"/>
        <end position="343"/>
    </location>
</feature>
<name>A0A6G4A602_9BACL</name>
<dbReference type="InterPro" id="IPR026610">
    <property type="entry name" value="Hen1"/>
</dbReference>
<dbReference type="GO" id="GO:0001510">
    <property type="term" value="P:RNA methylation"/>
    <property type="evidence" value="ECO:0007669"/>
    <property type="project" value="InterPro"/>
</dbReference>
<keyword evidence="5 16" id="KW-0808">Transferase</keyword>
<dbReference type="InterPro" id="IPR029063">
    <property type="entry name" value="SAM-dependent_MTases_sf"/>
</dbReference>
<evidence type="ECO:0000256" key="12">
    <source>
        <dbReference type="ARBA" id="ARBA00048418"/>
    </source>
</evidence>
<keyword evidence="13" id="KW-0812">Transmembrane</keyword>
<dbReference type="Gene3D" id="3.40.50.150">
    <property type="entry name" value="Vaccinia Virus protein VP39"/>
    <property type="match status" value="1"/>
</dbReference>
<keyword evidence="8" id="KW-0460">Magnesium</keyword>
<dbReference type="AlphaFoldDB" id="A0A6G4A602"/>
<evidence type="ECO:0000256" key="5">
    <source>
        <dbReference type="ARBA" id="ARBA00022679"/>
    </source>
</evidence>
<dbReference type="EMBL" id="JAAIKC010000017">
    <property type="protein sequence ID" value="NEW09374.1"/>
    <property type="molecule type" value="Genomic_DNA"/>
</dbReference>
<evidence type="ECO:0000256" key="8">
    <source>
        <dbReference type="ARBA" id="ARBA00022842"/>
    </source>
</evidence>
<dbReference type="GO" id="GO:0005737">
    <property type="term" value="C:cytoplasm"/>
    <property type="evidence" value="ECO:0007669"/>
    <property type="project" value="TreeGrafter"/>
</dbReference>
<feature type="transmembrane region" description="Helical" evidence="13">
    <location>
        <begin position="152"/>
        <end position="170"/>
    </location>
</feature>
<keyword evidence="10" id="KW-0943">RNA-mediated gene silencing</keyword>
<comment type="caution">
    <text evidence="16">The sequence shown here is derived from an EMBL/GenBank/DDBJ whole genome shotgun (WGS) entry which is preliminary data.</text>
</comment>
<evidence type="ECO:0000256" key="13">
    <source>
        <dbReference type="SAM" id="Phobius"/>
    </source>
</evidence>
<dbReference type="GO" id="GO:0030422">
    <property type="term" value="P:siRNA processing"/>
    <property type="evidence" value="ECO:0007669"/>
    <property type="project" value="TreeGrafter"/>
</dbReference>
<dbReference type="InterPro" id="IPR053890">
    <property type="entry name" value="Hen1-like_N"/>
</dbReference>
<comment type="catalytic activity">
    <reaction evidence="12">
        <text>small RNA 3'-end nucleotide + S-adenosyl-L-methionine = small RNA 3'-end 2'-O-methylnucleotide + S-adenosyl-L-homocysteine + H(+)</text>
        <dbReference type="Rhea" id="RHEA:37887"/>
        <dbReference type="Rhea" id="RHEA-COMP:10415"/>
        <dbReference type="Rhea" id="RHEA-COMP:10416"/>
        <dbReference type="ChEBI" id="CHEBI:15378"/>
        <dbReference type="ChEBI" id="CHEBI:57856"/>
        <dbReference type="ChEBI" id="CHEBI:59789"/>
        <dbReference type="ChEBI" id="CHEBI:74896"/>
        <dbReference type="ChEBI" id="CHEBI:74898"/>
        <dbReference type="EC" id="2.1.1.386"/>
    </reaction>
</comment>
<reference evidence="16" key="1">
    <citation type="submission" date="2020-02" db="EMBL/GenBank/DDBJ databases">
        <authorList>
            <person name="Shen X.-R."/>
            <person name="Zhang Y.-X."/>
        </authorList>
    </citation>
    <scope>NUCLEOTIDE SEQUENCE</scope>
    <source>
        <strain evidence="16">SYP-B3998</strain>
    </source>
</reference>
<comment type="similarity">
    <text evidence="2">Belongs to the methyltransferase superfamily. HEN1 family.</text>
</comment>
<evidence type="ECO:0000259" key="15">
    <source>
        <dbReference type="Pfam" id="PF22032"/>
    </source>
</evidence>
<keyword evidence="13" id="KW-0472">Membrane</keyword>
<dbReference type="GO" id="GO:0046872">
    <property type="term" value="F:metal ion binding"/>
    <property type="evidence" value="ECO:0007669"/>
    <property type="project" value="UniProtKB-KW"/>
</dbReference>
<sequence length="421" mass="48951">MAIVQVRSTNPKLSFIIKKNPESGAMLRSIRKGIAYGWYTDDSTFNVYFKDADNEVSYKQNEQDHFEYLNVSRYNTPLFPLNAINEFFSAPLKAQDERDVEGYEHSFYINMIHVEMVRYVEIFGKHLKDFTFEINHKAHKSYSLKITTRRSLYHLMHAVSVLCLFLAMFGNEYMDITDNILDKYIKSIHVIDAPFYIRNLFVRHFLSSKERFRTYKAELERTSLYDIQFAYGGTGLQRRNYIASALPFDKSIVDVGCGEGFYAIPFSAKIEGSYYAIDIDEQLLAVVSRKANSKDIDNIVPFSSIDRFLEAYNGEQVDIILTEVIEHMSEDEAKGLIRQICEHVDFDHFIITTPNSDFNVFYELTGYRHEDHKWEMGQDAFQMWFMDVIHGLNLDYEFVAIGDGVNQIQTTQGVILKKRGA</sequence>
<organism evidence="16">
    <name type="scientific">Paenibacillus sp. SYP-B3998</name>
    <dbReference type="NCBI Taxonomy" id="2678564"/>
    <lineage>
        <taxon>Bacteria</taxon>
        <taxon>Bacillati</taxon>
        <taxon>Bacillota</taxon>
        <taxon>Bacilli</taxon>
        <taxon>Bacillales</taxon>
        <taxon>Paenibacillaceae</taxon>
        <taxon>Paenibacillus</taxon>
    </lineage>
</organism>
<dbReference type="CDD" id="cd02440">
    <property type="entry name" value="AdoMet_MTases"/>
    <property type="match status" value="1"/>
</dbReference>
<evidence type="ECO:0000313" key="16">
    <source>
        <dbReference type="EMBL" id="NEW09374.1"/>
    </source>
</evidence>
<keyword evidence="7" id="KW-0479">Metal-binding</keyword>
<dbReference type="EC" id="2.1.1.386" evidence="11"/>
<dbReference type="GO" id="GO:0003723">
    <property type="term" value="F:RNA binding"/>
    <property type="evidence" value="ECO:0007669"/>
    <property type="project" value="UniProtKB-KW"/>
</dbReference>
<comment type="cofactor">
    <cofactor evidence="1">
        <name>Mg(2+)</name>
        <dbReference type="ChEBI" id="CHEBI:18420"/>
    </cofactor>
</comment>
<dbReference type="InterPro" id="IPR041698">
    <property type="entry name" value="Methyltransf_25"/>
</dbReference>
<dbReference type="Pfam" id="PF22032">
    <property type="entry name" value="Hen1_N"/>
    <property type="match status" value="1"/>
</dbReference>
<keyword evidence="9" id="KW-0694">RNA-binding</keyword>
<dbReference type="GO" id="GO:0090486">
    <property type="term" value="F:small RNA 2'-O-methyltransferase activity"/>
    <property type="evidence" value="ECO:0007669"/>
    <property type="project" value="UniProtKB-EC"/>
</dbReference>
<evidence type="ECO:0000256" key="11">
    <source>
        <dbReference type="ARBA" id="ARBA00035025"/>
    </source>
</evidence>
<accession>A0A6G4A602</accession>
<evidence type="ECO:0000256" key="2">
    <source>
        <dbReference type="ARBA" id="ARBA00009026"/>
    </source>
</evidence>
<evidence type="ECO:0000259" key="14">
    <source>
        <dbReference type="Pfam" id="PF13649"/>
    </source>
</evidence>
<proteinExistence type="inferred from homology"/>
<evidence type="ECO:0000256" key="6">
    <source>
        <dbReference type="ARBA" id="ARBA00022691"/>
    </source>
</evidence>
<keyword evidence="4 16" id="KW-0489">Methyltransferase</keyword>
<gene>
    <name evidence="16" type="ORF">GK047_25860</name>
</gene>
<dbReference type="PANTHER" id="PTHR21404">
    <property type="entry name" value="HEN1"/>
    <property type="match status" value="1"/>
</dbReference>
<dbReference type="RefSeq" id="WP_163953176.1">
    <property type="nucleotide sequence ID" value="NZ_JAAIKC010000017.1"/>
</dbReference>
<dbReference type="SUPFAM" id="SSF53335">
    <property type="entry name" value="S-adenosyl-L-methionine-dependent methyltransferases"/>
    <property type="match status" value="1"/>
</dbReference>
<protein>
    <recommendedName>
        <fullName evidence="3">Small RNA 2'-O-methyltransferase</fullName>
        <ecNumber evidence="11">2.1.1.386</ecNumber>
    </recommendedName>
</protein>
<evidence type="ECO:0000256" key="10">
    <source>
        <dbReference type="ARBA" id="ARBA00023158"/>
    </source>
</evidence>
<keyword evidence="6" id="KW-0949">S-adenosyl-L-methionine</keyword>